<dbReference type="Pfam" id="PF00486">
    <property type="entry name" value="Trans_reg_C"/>
    <property type="match status" value="1"/>
</dbReference>
<reference evidence="12" key="2">
    <citation type="submission" date="2020-09" db="EMBL/GenBank/DDBJ databases">
        <authorList>
            <person name="Sun Q."/>
            <person name="Kim S."/>
        </authorList>
    </citation>
    <scope>NUCLEOTIDE SEQUENCE</scope>
    <source>
        <strain evidence="12">KCTC 32501</strain>
    </source>
</reference>
<keyword evidence="5" id="KW-0805">Transcription regulation</keyword>
<comment type="subcellular location">
    <subcellularLocation>
        <location evidence="1">Cytoplasm</location>
    </subcellularLocation>
</comment>
<gene>
    <name evidence="12" type="ORF">GCM10009007_09360</name>
</gene>
<name>A0A8J3CKU3_9BURK</name>
<dbReference type="InterPro" id="IPR036388">
    <property type="entry name" value="WH-like_DNA-bd_sf"/>
</dbReference>
<dbReference type="Proteomes" id="UP000614287">
    <property type="component" value="Unassembled WGS sequence"/>
</dbReference>
<dbReference type="CDD" id="cd00383">
    <property type="entry name" value="trans_reg_C"/>
    <property type="match status" value="1"/>
</dbReference>
<evidence type="ECO:0000256" key="4">
    <source>
        <dbReference type="ARBA" id="ARBA00023012"/>
    </source>
</evidence>
<dbReference type="Gene3D" id="3.40.50.2300">
    <property type="match status" value="1"/>
</dbReference>
<dbReference type="RefSeq" id="WP_189492347.1">
    <property type="nucleotide sequence ID" value="NZ_BMZG01000004.1"/>
</dbReference>
<dbReference type="InterPro" id="IPR001867">
    <property type="entry name" value="OmpR/PhoB-type_DNA-bd"/>
</dbReference>
<dbReference type="CDD" id="cd17624">
    <property type="entry name" value="REC_OmpR_PmrA-like"/>
    <property type="match status" value="1"/>
</dbReference>
<evidence type="ECO:0000256" key="2">
    <source>
        <dbReference type="ARBA" id="ARBA00022490"/>
    </source>
</evidence>
<evidence type="ECO:0000256" key="8">
    <source>
        <dbReference type="PROSITE-ProRule" id="PRU00169"/>
    </source>
</evidence>
<evidence type="ECO:0000313" key="13">
    <source>
        <dbReference type="Proteomes" id="UP000614287"/>
    </source>
</evidence>
<dbReference type="GO" id="GO:0000976">
    <property type="term" value="F:transcription cis-regulatory region binding"/>
    <property type="evidence" value="ECO:0007669"/>
    <property type="project" value="TreeGrafter"/>
</dbReference>
<organism evidence="12 13">
    <name type="scientific">Formosimonas limnophila</name>
    <dbReference type="NCBI Taxonomy" id="1384487"/>
    <lineage>
        <taxon>Bacteria</taxon>
        <taxon>Pseudomonadati</taxon>
        <taxon>Pseudomonadota</taxon>
        <taxon>Betaproteobacteria</taxon>
        <taxon>Burkholderiales</taxon>
        <taxon>Burkholderiaceae</taxon>
        <taxon>Formosimonas</taxon>
    </lineage>
</organism>
<dbReference type="Pfam" id="PF00072">
    <property type="entry name" value="Response_reg"/>
    <property type="match status" value="1"/>
</dbReference>
<dbReference type="GO" id="GO:0000156">
    <property type="term" value="F:phosphorelay response regulator activity"/>
    <property type="evidence" value="ECO:0007669"/>
    <property type="project" value="TreeGrafter"/>
</dbReference>
<evidence type="ECO:0000256" key="7">
    <source>
        <dbReference type="ARBA" id="ARBA00023163"/>
    </source>
</evidence>
<comment type="caution">
    <text evidence="12">The sequence shown here is derived from an EMBL/GenBank/DDBJ whole genome shotgun (WGS) entry which is preliminary data.</text>
</comment>
<feature type="domain" description="OmpR/PhoB-type" evidence="11">
    <location>
        <begin position="124"/>
        <end position="218"/>
    </location>
</feature>
<feature type="modified residue" description="4-aspartylphosphate" evidence="8">
    <location>
        <position position="51"/>
    </location>
</feature>
<dbReference type="GO" id="GO:0006355">
    <property type="term" value="P:regulation of DNA-templated transcription"/>
    <property type="evidence" value="ECO:0007669"/>
    <property type="project" value="InterPro"/>
</dbReference>
<sequence length="223" mass="24847">MRLLLVEDNEPLAEAIQLGLSALGHVVDVVHSAEHALLEVDESTFDAILLDVNLPNMSGFQCLERLRQSNNPTSVIILTARDTTLDKVKGLNLGADDYVVKPFELDELDARLRAISRRSSGFQDNVFQFGAFRMNIQTHEVWFDSAPVILSNKEFSVLHILIEAQGRIVSNGTLEAKLYTWDNDIASNSVQVYISHLRKKLGKDCIKTHIGIGYQLNQKSSAS</sequence>
<evidence type="ECO:0000256" key="6">
    <source>
        <dbReference type="ARBA" id="ARBA00023125"/>
    </source>
</evidence>
<keyword evidence="7" id="KW-0804">Transcription</keyword>
<keyword evidence="4" id="KW-0902">Two-component regulatory system</keyword>
<feature type="domain" description="Response regulatory" evidence="10">
    <location>
        <begin position="2"/>
        <end position="116"/>
    </location>
</feature>
<keyword evidence="2" id="KW-0963">Cytoplasm</keyword>
<dbReference type="AlphaFoldDB" id="A0A8J3CKU3"/>
<evidence type="ECO:0000256" key="1">
    <source>
        <dbReference type="ARBA" id="ARBA00004496"/>
    </source>
</evidence>
<dbReference type="EMBL" id="BMZG01000004">
    <property type="protein sequence ID" value="GHA70680.1"/>
    <property type="molecule type" value="Genomic_DNA"/>
</dbReference>
<dbReference type="Gene3D" id="1.10.10.10">
    <property type="entry name" value="Winged helix-like DNA-binding domain superfamily/Winged helix DNA-binding domain"/>
    <property type="match status" value="1"/>
</dbReference>
<evidence type="ECO:0000313" key="12">
    <source>
        <dbReference type="EMBL" id="GHA70680.1"/>
    </source>
</evidence>
<keyword evidence="6 9" id="KW-0238">DNA-binding</keyword>
<evidence type="ECO:0000256" key="9">
    <source>
        <dbReference type="PROSITE-ProRule" id="PRU01091"/>
    </source>
</evidence>
<reference evidence="12" key="1">
    <citation type="journal article" date="2014" name="Int. J. Syst. Evol. Microbiol.">
        <title>Complete genome sequence of Corynebacterium casei LMG S-19264T (=DSM 44701T), isolated from a smear-ripened cheese.</title>
        <authorList>
            <consortium name="US DOE Joint Genome Institute (JGI-PGF)"/>
            <person name="Walter F."/>
            <person name="Albersmeier A."/>
            <person name="Kalinowski J."/>
            <person name="Ruckert C."/>
        </authorList>
    </citation>
    <scope>NUCLEOTIDE SEQUENCE</scope>
    <source>
        <strain evidence="12">KCTC 32501</strain>
    </source>
</reference>
<accession>A0A8J3CKU3</accession>
<dbReference type="GO" id="GO:0032993">
    <property type="term" value="C:protein-DNA complex"/>
    <property type="evidence" value="ECO:0007669"/>
    <property type="project" value="TreeGrafter"/>
</dbReference>
<evidence type="ECO:0000256" key="3">
    <source>
        <dbReference type="ARBA" id="ARBA00022553"/>
    </source>
</evidence>
<evidence type="ECO:0000259" key="10">
    <source>
        <dbReference type="PROSITE" id="PS50110"/>
    </source>
</evidence>
<dbReference type="PANTHER" id="PTHR48111">
    <property type="entry name" value="REGULATOR OF RPOS"/>
    <property type="match status" value="1"/>
</dbReference>
<dbReference type="InterPro" id="IPR039420">
    <property type="entry name" value="WalR-like"/>
</dbReference>
<keyword evidence="3 8" id="KW-0597">Phosphoprotein</keyword>
<dbReference type="GO" id="GO:0005829">
    <property type="term" value="C:cytosol"/>
    <property type="evidence" value="ECO:0007669"/>
    <property type="project" value="TreeGrafter"/>
</dbReference>
<dbReference type="PROSITE" id="PS50110">
    <property type="entry name" value="RESPONSE_REGULATORY"/>
    <property type="match status" value="1"/>
</dbReference>
<feature type="DNA-binding region" description="OmpR/PhoB-type" evidence="9">
    <location>
        <begin position="124"/>
        <end position="218"/>
    </location>
</feature>
<dbReference type="Gene3D" id="6.10.250.690">
    <property type="match status" value="1"/>
</dbReference>
<evidence type="ECO:0000256" key="5">
    <source>
        <dbReference type="ARBA" id="ARBA00023015"/>
    </source>
</evidence>
<dbReference type="SMART" id="SM00862">
    <property type="entry name" value="Trans_reg_C"/>
    <property type="match status" value="1"/>
</dbReference>
<dbReference type="InterPro" id="IPR011006">
    <property type="entry name" value="CheY-like_superfamily"/>
</dbReference>
<dbReference type="PANTHER" id="PTHR48111:SF35">
    <property type="entry name" value="TRANSCRIPTIONAL REGULATORY PROTEIN QSEB"/>
    <property type="match status" value="1"/>
</dbReference>
<dbReference type="InterPro" id="IPR001789">
    <property type="entry name" value="Sig_transdc_resp-reg_receiver"/>
</dbReference>
<dbReference type="PROSITE" id="PS51755">
    <property type="entry name" value="OMPR_PHOB"/>
    <property type="match status" value="1"/>
</dbReference>
<dbReference type="SMART" id="SM00448">
    <property type="entry name" value="REC"/>
    <property type="match status" value="1"/>
</dbReference>
<protein>
    <submittedName>
        <fullName evidence="12">DNA-binding response regulator</fullName>
    </submittedName>
</protein>
<keyword evidence="13" id="KW-1185">Reference proteome</keyword>
<evidence type="ECO:0000259" key="11">
    <source>
        <dbReference type="PROSITE" id="PS51755"/>
    </source>
</evidence>
<dbReference type="SUPFAM" id="SSF52172">
    <property type="entry name" value="CheY-like"/>
    <property type="match status" value="1"/>
</dbReference>
<proteinExistence type="predicted"/>